<name>A0A1I5YK90_9PSEU</name>
<dbReference type="InterPro" id="IPR016161">
    <property type="entry name" value="Ald_DH/histidinol_DH"/>
</dbReference>
<evidence type="ECO:0000313" key="3">
    <source>
        <dbReference type="Proteomes" id="UP000198727"/>
    </source>
</evidence>
<dbReference type="OrthoDB" id="580775at2"/>
<gene>
    <name evidence="2" type="ORF">SAMN05421810_107224</name>
</gene>
<dbReference type="GO" id="GO:0003995">
    <property type="term" value="F:acyl-CoA dehydrogenase activity"/>
    <property type="evidence" value="ECO:0007669"/>
    <property type="project" value="InterPro"/>
</dbReference>
<organism evidence="2 3">
    <name type="scientific">Amycolatopsis arida</name>
    <dbReference type="NCBI Taxonomy" id="587909"/>
    <lineage>
        <taxon>Bacteria</taxon>
        <taxon>Bacillati</taxon>
        <taxon>Actinomycetota</taxon>
        <taxon>Actinomycetes</taxon>
        <taxon>Pseudonocardiales</taxon>
        <taxon>Pseudonocardiaceae</taxon>
        <taxon>Amycolatopsis</taxon>
    </lineage>
</organism>
<dbReference type="Proteomes" id="UP000198727">
    <property type="component" value="Unassembled WGS sequence"/>
</dbReference>
<dbReference type="STRING" id="587909.SAMN05421810_107224"/>
<dbReference type="RefSeq" id="WP_092532762.1">
    <property type="nucleotide sequence ID" value="NZ_FOWW01000007.1"/>
</dbReference>
<evidence type="ECO:0000313" key="2">
    <source>
        <dbReference type="EMBL" id="SFQ44639.1"/>
    </source>
</evidence>
<keyword evidence="3" id="KW-1185">Reference proteome</keyword>
<dbReference type="GO" id="GO:0008218">
    <property type="term" value="P:bioluminescence"/>
    <property type="evidence" value="ECO:0007669"/>
    <property type="project" value="InterPro"/>
</dbReference>
<sequence length="420" mass="44724">MTTALAQRFPLGPPVEVDALLTEVSAEPEGGRLTVGDERVVEFLTRFARKLLAPATARRHPELASLGFFLRRGEIAKALDRLRDVGDALRFPRGLVFHVPPANVDTIFVYSWALSALAGNSNVVRVSSRSAGAADAVLEALTAALDEVDPAVARDIAGTQRMVTYDRSDAISGALSAACDLRVVWGGDASVRALRRYPLAPHARDLTFPDRSSFAVVSVAGWRAATAEERARAAEGLYNDAYWFDQAACSSPRAVFWVGDAEEAAAAGAELRGLLAEVLARRGHVVEPAMAVQKRVAAYGAAVDGLARRIAFAGPGEDVNAVATLELAEPAGLPREWLGAGTFGHAVVGSLDELVPIVVRRDQTVTQFGFTRDELVDFAGKLAGRGVDRIVPFGAALTFSATWDGYDLLAEFSRLVTVAT</sequence>
<dbReference type="SUPFAM" id="SSF53720">
    <property type="entry name" value="ALDH-like"/>
    <property type="match status" value="1"/>
</dbReference>
<dbReference type="AlphaFoldDB" id="A0A1I5YK90"/>
<reference evidence="3" key="1">
    <citation type="submission" date="2016-10" db="EMBL/GenBank/DDBJ databases">
        <authorList>
            <person name="Varghese N."/>
            <person name="Submissions S."/>
        </authorList>
    </citation>
    <scope>NUCLEOTIDE SEQUENCE [LARGE SCALE GENOMIC DNA]</scope>
    <source>
        <strain evidence="3">CGMCC 4.5579</strain>
    </source>
</reference>
<dbReference type="InterPro" id="IPR008670">
    <property type="entry name" value="CoA_reduct_LuxC"/>
</dbReference>
<evidence type="ECO:0000256" key="1">
    <source>
        <dbReference type="ARBA" id="ARBA00022857"/>
    </source>
</evidence>
<dbReference type="EMBL" id="FOWW01000007">
    <property type="protein sequence ID" value="SFQ44639.1"/>
    <property type="molecule type" value="Genomic_DNA"/>
</dbReference>
<keyword evidence="1" id="KW-0521">NADP</keyword>
<dbReference type="Pfam" id="PF05893">
    <property type="entry name" value="LuxC"/>
    <property type="match status" value="1"/>
</dbReference>
<accession>A0A1I5YK90</accession>
<protein>
    <submittedName>
        <fullName evidence="2">Acyl-CoA reductase (LuxC)</fullName>
    </submittedName>
</protein>
<proteinExistence type="predicted"/>